<reference evidence="2" key="1">
    <citation type="submission" date="2022-10" db="EMBL/GenBank/DDBJ databases">
        <title>The complete genomes of actinobacterial strains from the NBC collection.</title>
        <authorList>
            <person name="Joergensen T.S."/>
            <person name="Alvarez Arevalo M."/>
            <person name="Sterndorff E.B."/>
            <person name="Faurdal D."/>
            <person name="Vuksanovic O."/>
            <person name="Mourched A.-S."/>
            <person name="Charusanti P."/>
            <person name="Shaw S."/>
            <person name="Blin K."/>
            <person name="Weber T."/>
        </authorList>
    </citation>
    <scope>NUCLEOTIDE SEQUENCE</scope>
    <source>
        <strain evidence="2">NBC_00093</strain>
    </source>
</reference>
<protein>
    <recommendedName>
        <fullName evidence="3">Lipoprotein</fullName>
    </recommendedName>
</protein>
<evidence type="ECO:0008006" key="3">
    <source>
        <dbReference type="Google" id="ProtNLM"/>
    </source>
</evidence>
<dbReference type="EMBL" id="CP108222">
    <property type="protein sequence ID" value="WTT16925.1"/>
    <property type="molecule type" value="Genomic_DNA"/>
</dbReference>
<sequence length="264" mass="26475">MKRSSRARLCATATVGALSLVLITGCGSEDSADSAESKDKSSKGSEVAAAKAATKAELEKLIVATADVPGSTVEAAGASAKVSAAGLKLSDEKCRPLADVLSGQAPGDEAATTNRSVIGAKPSSTPTSAEDLAELTGESLMDVDVTLVSLSSYEGDAAEKTMKSVSDALTACASGFTVTDDKEPQKLTEVAAEKAAGTGDEAVAFSVTGVVDEESGETGSLHGEVVRSGNLVAGYYTLNLGAMMTGKTYAVPAALVTAQTAKLK</sequence>
<evidence type="ECO:0000313" key="2">
    <source>
        <dbReference type="EMBL" id="WTT16925.1"/>
    </source>
</evidence>
<accession>A0AAU2A062</accession>
<dbReference type="AlphaFoldDB" id="A0AAU2A062"/>
<dbReference type="PROSITE" id="PS51257">
    <property type="entry name" value="PROKAR_LIPOPROTEIN"/>
    <property type="match status" value="1"/>
</dbReference>
<evidence type="ECO:0000256" key="1">
    <source>
        <dbReference type="SAM" id="MobiDB-lite"/>
    </source>
</evidence>
<feature type="region of interest" description="Disordered" evidence="1">
    <location>
        <begin position="28"/>
        <end position="49"/>
    </location>
</feature>
<name>A0AAU2A062_9ACTN</name>
<gene>
    <name evidence="2" type="ORF">OHA22_16005</name>
</gene>
<organism evidence="2">
    <name type="scientific">Streptomyces sp. NBC_00093</name>
    <dbReference type="NCBI Taxonomy" id="2975649"/>
    <lineage>
        <taxon>Bacteria</taxon>
        <taxon>Bacillati</taxon>
        <taxon>Actinomycetota</taxon>
        <taxon>Actinomycetes</taxon>
        <taxon>Kitasatosporales</taxon>
        <taxon>Streptomycetaceae</taxon>
        <taxon>Streptomyces</taxon>
    </lineage>
</organism>
<proteinExistence type="predicted"/>